<feature type="region of interest" description="Disordered" evidence="1">
    <location>
        <begin position="55"/>
        <end position="147"/>
    </location>
</feature>
<feature type="signal peptide" evidence="2">
    <location>
        <begin position="1"/>
        <end position="19"/>
    </location>
</feature>
<sequence length="172" mass="17059">MKSLSLLALASIAFGAVHAQDSNVNTETGTVELPTSVYSTLISMSSSGSGPYACTTATTTSSTPITLSPPASLTSSRWPSDGSTFISVTSTVPETTTTASGETTTATNGTTTSNAATIPTSRSSGGSSTRSSTSTSASPSTTDGGDNDAAVGLQASLGWGLLIMPVIFMLGN</sequence>
<dbReference type="KEGG" id="scm:SCHCO_02514674"/>
<keyword evidence="2" id="KW-0732">Signal</keyword>
<gene>
    <name evidence="3" type="ORF">SCHCODRAFT_85957</name>
</gene>
<protein>
    <submittedName>
        <fullName evidence="3">Expressed protein</fullName>
    </submittedName>
</protein>
<feature type="chain" id="PRO_5003120909" evidence="2">
    <location>
        <begin position="20"/>
        <end position="172"/>
    </location>
</feature>
<evidence type="ECO:0000313" key="3">
    <source>
        <dbReference type="EMBL" id="EFI93362.1"/>
    </source>
</evidence>
<accession>D8QF69</accession>
<dbReference type="VEuPathDB" id="FungiDB:SCHCODRAFT_02514674"/>
<dbReference type="GeneID" id="9591749"/>
<dbReference type="RefSeq" id="XP_003028265.1">
    <property type="nucleotide sequence ID" value="XM_003028219.1"/>
</dbReference>
<evidence type="ECO:0000313" key="4">
    <source>
        <dbReference type="Proteomes" id="UP000007431"/>
    </source>
</evidence>
<proteinExistence type="predicted"/>
<evidence type="ECO:0000256" key="2">
    <source>
        <dbReference type="SAM" id="SignalP"/>
    </source>
</evidence>
<dbReference type="HOGENOM" id="CLU_1556148_0_0_1"/>
<dbReference type="EMBL" id="GL377311">
    <property type="protein sequence ID" value="EFI93362.1"/>
    <property type="molecule type" value="Genomic_DNA"/>
</dbReference>
<dbReference type="AlphaFoldDB" id="D8QF69"/>
<reference evidence="3 4" key="1">
    <citation type="journal article" date="2010" name="Nat. Biotechnol.">
        <title>Genome sequence of the model mushroom Schizophyllum commune.</title>
        <authorList>
            <person name="Ohm R.A."/>
            <person name="de Jong J.F."/>
            <person name="Lugones L.G."/>
            <person name="Aerts A."/>
            <person name="Kothe E."/>
            <person name="Stajich J.E."/>
            <person name="de Vries R.P."/>
            <person name="Record E."/>
            <person name="Levasseur A."/>
            <person name="Baker S.E."/>
            <person name="Bartholomew K.A."/>
            <person name="Coutinho P.M."/>
            <person name="Erdmann S."/>
            <person name="Fowler T.J."/>
            <person name="Gathman A.C."/>
            <person name="Lombard V."/>
            <person name="Henrissat B."/>
            <person name="Knabe N."/>
            <person name="Kuees U."/>
            <person name="Lilly W.W."/>
            <person name="Lindquist E."/>
            <person name="Lucas S."/>
            <person name="Magnuson J.K."/>
            <person name="Piumi F."/>
            <person name="Raudaskoski M."/>
            <person name="Salamov A."/>
            <person name="Schmutz J."/>
            <person name="Schwarze F.W.M.R."/>
            <person name="vanKuyk P.A."/>
            <person name="Horton J.S."/>
            <person name="Grigoriev I.V."/>
            <person name="Woesten H.A.B."/>
        </authorList>
    </citation>
    <scope>NUCLEOTIDE SEQUENCE [LARGE SCALE GENOMIC DNA]</scope>
    <source>
        <strain evidence="4">H4-8 / FGSC 9210</strain>
    </source>
</reference>
<name>D8QF69_SCHCM</name>
<evidence type="ECO:0000256" key="1">
    <source>
        <dbReference type="SAM" id="MobiDB-lite"/>
    </source>
</evidence>
<organism evidence="4">
    <name type="scientific">Schizophyllum commune (strain H4-8 / FGSC 9210)</name>
    <name type="common">Split gill fungus</name>
    <dbReference type="NCBI Taxonomy" id="578458"/>
    <lineage>
        <taxon>Eukaryota</taxon>
        <taxon>Fungi</taxon>
        <taxon>Dikarya</taxon>
        <taxon>Basidiomycota</taxon>
        <taxon>Agaricomycotina</taxon>
        <taxon>Agaricomycetes</taxon>
        <taxon>Agaricomycetidae</taxon>
        <taxon>Agaricales</taxon>
        <taxon>Schizophyllaceae</taxon>
        <taxon>Schizophyllum</taxon>
    </lineage>
</organism>
<feature type="compositionally biased region" description="Low complexity" evidence="1">
    <location>
        <begin position="87"/>
        <end position="142"/>
    </location>
</feature>
<feature type="compositionally biased region" description="Polar residues" evidence="1">
    <location>
        <begin position="77"/>
        <end position="86"/>
    </location>
</feature>
<keyword evidence="4" id="KW-1185">Reference proteome</keyword>
<feature type="compositionally biased region" description="Low complexity" evidence="1">
    <location>
        <begin position="55"/>
        <end position="76"/>
    </location>
</feature>
<dbReference type="InParanoid" id="D8QF69"/>
<dbReference type="Proteomes" id="UP000007431">
    <property type="component" value="Unassembled WGS sequence"/>
</dbReference>